<feature type="compositionally biased region" description="Basic and acidic residues" evidence="1">
    <location>
        <begin position="1"/>
        <end position="12"/>
    </location>
</feature>
<feature type="compositionally biased region" description="Polar residues" evidence="1">
    <location>
        <begin position="132"/>
        <end position="150"/>
    </location>
</feature>
<name>M7YJS7_TRIUA</name>
<protein>
    <submittedName>
        <fullName evidence="2">Uncharacterized protein</fullName>
    </submittedName>
</protein>
<organism evidence="2">
    <name type="scientific">Triticum urartu</name>
    <name type="common">Red wild einkorn</name>
    <name type="synonym">Crithodium urartu</name>
    <dbReference type="NCBI Taxonomy" id="4572"/>
    <lineage>
        <taxon>Eukaryota</taxon>
        <taxon>Viridiplantae</taxon>
        <taxon>Streptophyta</taxon>
        <taxon>Embryophyta</taxon>
        <taxon>Tracheophyta</taxon>
        <taxon>Spermatophyta</taxon>
        <taxon>Magnoliopsida</taxon>
        <taxon>Liliopsida</taxon>
        <taxon>Poales</taxon>
        <taxon>Poaceae</taxon>
        <taxon>BOP clade</taxon>
        <taxon>Pooideae</taxon>
        <taxon>Triticodae</taxon>
        <taxon>Triticeae</taxon>
        <taxon>Triticinae</taxon>
        <taxon>Triticum</taxon>
    </lineage>
</organism>
<proteinExistence type="predicted"/>
<dbReference type="AlphaFoldDB" id="M7YJS7"/>
<sequence length="186" mass="21298">MPLIHHLAEERTSSTSHIEPQPKTYCVDQGPAQALEVYDYTVPAKFDYRRHVPHRCRVLSSVKNKTARTSTDPVPLPTLERDRQVPLRLVYHYRRRRHVHRRRQVQLLSTAKGLGVIKHLSERTGTTTVAKIESTSTKTPSIEHPGSTNAKYPRDHFDVKYRRALKDSDSSSSPSNREQLLPSTSI</sequence>
<reference evidence="2" key="1">
    <citation type="journal article" date="2013" name="Nature">
        <title>Draft genome of the wheat A-genome progenitor Triticum urartu.</title>
        <authorList>
            <person name="Ling H.Q."/>
            <person name="Zhao S."/>
            <person name="Liu D."/>
            <person name="Wang J."/>
            <person name="Sun H."/>
            <person name="Zhang C."/>
            <person name="Fan H."/>
            <person name="Li D."/>
            <person name="Dong L."/>
            <person name="Tao Y."/>
            <person name="Gao C."/>
            <person name="Wu H."/>
            <person name="Li Y."/>
            <person name="Cui Y."/>
            <person name="Guo X."/>
            <person name="Zheng S."/>
            <person name="Wang B."/>
            <person name="Yu K."/>
            <person name="Liang Q."/>
            <person name="Yang W."/>
            <person name="Lou X."/>
            <person name="Chen J."/>
            <person name="Feng M."/>
            <person name="Jian J."/>
            <person name="Zhang X."/>
            <person name="Luo G."/>
            <person name="Jiang Y."/>
            <person name="Liu J."/>
            <person name="Wang Z."/>
            <person name="Sha Y."/>
            <person name="Zhang B."/>
            <person name="Wu H."/>
            <person name="Tang D."/>
            <person name="Shen Q."/>
            <person name="Xue P."/>
            <person name="Zou S."/>
            <person name="Wang X."/>
            <person name="Liu X."/>
            <person name="Wang F."/>
            <person name="Yang Y."/>
            <person name="An X."/>
            <person name="Dong Z."/>
            <person name="Zhang K."/>
            <person name="Zhang X."/>
            <person name="Luo M.C."/>
            <person name="Dvorak J."/>
            <person name="Tong Y."/>
            <person name="Wang J."/>
            <person name="Yang H."/>
            <person name="Li Z."/>
            <person name="Wang D."/>
            <person name="Zhang A."/>
            <person name="Wang J."/>
        </authorList>
    </citation>
    <scope>NUCLEOTIDE SEQUENCE</scope>
</reference>
<gene>
    <name evidence="2" type="ORF">TRIUR3_32655</name>
</gene>
<evidence type="ECO:0000313" key="2">
    <source>
        <dbReference type="EMBL" id="EMS50718.1"/>
    </source>
</evidence>
<evidence type="ECO:0000256" key="1">
    <source>
        <dbReference type="SAM" id="MobiDB-lite"/>
    </source>
</evidence>
<feature type="region of interest" description="Disordered" evidence="1">
    <location>
        <begin position="1"/>
        <end position="22"/>
    </location>
</feature>
<dbReference type="EMBL" id="KD228246">
    <property type="protein sequence ID" value="EMS50718.1"/>
    <property type="molecule type" value="Genomic_DNA"/>
</dbReference>
<feature type="compositionally biased region" description="Basic and acidic residues" evidence="1">
    <location>
        <begin position="152"/>
        <end position="169"/>
    </location>
</feature>
<feature type="compositionally biased region" description="Polar residues" evidence="1">
    <location>
        <begin position="176"/>
        <end position="186"/>
    </location>
</feature>
<feature type="region of interest" description="Disordered" evidence="1">
    <location>
        <begin position="132"/>
        <end position="186"/>
    </location>
</feature>
<accession>M7YJS7</accession>